<reference evidence="2 3" key="1">
    <citation type="submission" date="2020-08" db="EMBL/GenBank/DDBJ databases">
        <title>Genomic Encyclopedia of Type Strains, Phase III (KMG-III): the genomes of soil and plant-associated and newly described type strains.</title>
        <authorList>
            <person name="Whitman W."/>
        </authorList>
    </citation>
    <scope>NUCLEOTIDE SEQUENCE [LARGE SCALE GENOMIC DNA]</scope>
    <source>
        <strain evidence="2 3">CECT 8693</strain>
    </source>
</reference>
<sequence>MKGIYNEKHHIFRKPVFRLIMLVLVLAISACGIKKEAAPSNNGAEGKELAGKRIAPIMEFNAGTFFQQYVQGVTEEVNKFGGEITQEAALYYASGGQGDYKK</sequence>
<evidence type="ECO:0000313" key="2">
    <source>
        <dbReference type="EMBL" id="MBA9085364.1"/>
    </source>
</evidence>
<keyword evidence="1" id="KW-0812">Transmembrane</keyword>
<keyword evidence="3" id="KW-1185">Reference proteome</keyword>
<proteinExistence type="predicted"/>
<keyword evidence="2" id="KW-0813">Transport</keyword>
<feature type="transmembrane region" description="Helical" evidence="1">
    <location>
        <begin position="15"/>
        <end position="33"/>
    </location>
</feature>
<evidence type="ECO:0000313" key="3">
    <source>
        <dbReference type="Proteomes" id="UP000567067"/>
    </source>
</evidence>
<evidence type="ECO:0000256" key="1">
    <source>
        <dbReference type="SAM" id="Phobius"/>
    </source>
</evidence>
<protein>
    <submittedName>
        <fullName evidence="2">ABC-type sugar transport system substrate-binding protein</fullName>
    </submittedName>
</protein>
<organism evidence="2 3">
    <name type="scientific">Fontibacillus solani</name>
    <dbReference type="NCBI Taxonomy" id="1572857"/>
    <lineage>
        <taxon>Bacteria</taxon>
        <taxon>Bacillati</taxon>
        <taxon>Bacillota</taxon>
        <taxon>Bacilli</taxon>
        <taxon>Bacillales</taxon>
        <taxon>Paenibacillaceae</taxon>
        <taxon>Fontibacillus</taxon>
    </lineage>
</organism>
<dbReference type="AlphaFoldDB" id="A0A7W3SSQ3"/>
<keyword evidence="1" id="KW-0472">Membrane</keyword>
<keyword evidence="1" id="KW-1133">Transmembrane helix</keyword>
<comment type="caution">
    <text evidence="2">The sequence shown here is derived from an EMBL/GenBank/DDBJ whole genome shotgun (WGS) entry which is preliminary data.</text>
</comment>
<dbReference type="RefSeq" id="WP_182535243.1">
    <property type="nucleotide sequence ID" value="NZ_JACJIP010000009.1"/>
</dbReference>
<gene>
    <name evidence="2" type="ORF">FHR92_001830</name>
</gene>
<accession>A0A7W3SSQ3</accession>
<dbReference type="PROSITE" id="PS51257">
    <property type="entry name" value="PROKAR_LIPOPROTEIN"/>
    <property type="match status" value="1"/>
</dbReference>
<dbReference type="EMBL" id="JACJIP010000009">
    <property type="protein sequence ID" value="MBA9085364.1"/>
    <property type="molecule type" value="Genomic_DNA"/>
</dbReference>
<keyword evidence="2" id="KW-0762">Sugar transport</keyword>
<dbReference type="Proteomes" id="UP000567067">
    <property type="component" value="Unassembled WGS sequence"/>
</dbReference>
<name>A0A7W3SSQ3_9BACL</name>